<organism evidence="1 2">
    <name type="scientific">Gossypium stocksii</name>
    <dbReference type="NCBI Taxonomy" id="47602"/>
    <lineage>
        <taxon>Eukaryota</taxon>
        <taxon>Viridiplantae</taxon>
        <taxon>Streptophyta</taxon>
        <taxon>Embryophyta</taxon>
        <taxon>Tracheophyta</taxon>
        <taxon>Spermatophyta</taxon>
        <taxon>Magnoliopsida</taxon>
        <taxon>eudicotyledons</taxon>
        <taxon>Gunneridae</taxon>
        <taxon>Pentapetalae</taxon>
        <taxon>rosids</taxon>
        <taxon>malvids</taxon>
        <taxon>Malvales</taxon>
        <taxon>Malvaceae</taxon>
        <taxon>Malvoideae</taxon>
        <taxon>Gossypium</taxon>
    </lineage>
</organism>
<protein>
    <submittedName>
        <fullName evidence="1">Uncharacterized protein</fullName>
    </submittedName>
</protein>
<sequence length="49" mass="5655">MVEKILEVVQRQTKMNTPMEELKHDISELVDEGHSTVIDHNKLNIGVQQ</sequence>
<proteinExistence type="predicted"/>
<evidence type="ECO:0000313" key="2">
    <source>
        <dbReference type="Proteomes" id="UP000828251"/>
    </source>
</evidence>
<evidence type="ECO:0000313" key="1">
    <source>
        <dbReference type="EMBL" id="KAH1056594.1"/>
    </source>
</evidence>
<name>A0A9D3UTA7_9ROSI</name>
<comment type="caution">
    <text evidence="1">The sequence shown here is derived from an EMBL/GenBank/DDBJ whole genome shotgun (WGS) entry which is preliminary data.</text>
</comment>
<reference evidence="1 2" key="1">
    <citation type="journal article" date="2021" name="Plant Biotechnol. J.">
        <title>Multi-omics assisted identification of the key and species-specific regulatory components of drought-tolerant mechanisms in Gossypium stocksii.</title>
        <authorList>
            <person name="Yu D."/>
            <person name="Ke L."/>
            <person name="Zhang D."/>
            <person name="Wu Y."/>
            <person name="Sun Y."/>
            <person name="Mei J."/>
            <person name="Sun J."/>
            <person name="Sun Y."/>
        </authorList>
    </citation>
    <scope>NUCLEOTIDE SEQUENCE [LARGE SCALE GENOMIC DNA]</scope>
    <source>
        <strain evidence="2">cv. E1</strain>
        <tissue evidence="1">Leaf</tissue>
    </source>
</reference>
<gene>
    <name evidence="1" type="ORF">J1N35_034659</name>
</gene>
<accession>A0A9D3UTA7</accession>
<dbReference type="AlphaFoldDB" id="A0A9D3UTA7"/>
<dbReference type="EMBL" id="JAIQCV010000010">
    <property type="protein sequence ID" value="KAH1056594.1"/>
    <property type="molecule type" value="Genomic_DNA"/>
</dbReference>
<keyword evidence="2" id="KW-1185">Reference proteome</keyword>
<dbReference type="Proteomes" id="UP000828251">
    <property type="component" value="Unassembled WGS sequence"/>
</dbReference>